<dbReference type="PANTHER" id="PTHR43685:SF2">
    <property type="entry name" value="GLYCOSYLTRANSFERASE 2-LIKE DOMAIN-CONTAINING PROTEIN"/>
    <property type="match status" value="1"/>
</dbReference>
<dbReference type="Gene3D" id="3.90.550.10">
    <property type="entry name" value="Spore Coat Polysaccharide Biosynthesis Protein SpsA, Chain A"/>
    <property type="match status" value="1"/>
</dbReference>
<protein>
    <recommendedName>
        <fullName evidence="1">Glycosyltransferase 2-like domain-containing protein</fullName>
    </recommendedName>
</protein>
<evidence type="ECO:0000259" key="1">
    <source>
        <dbReference type="Pfam" id="PF00535"/>
    </source>
</evidence>
<gene>
    <name evidence="2" type="ORF">CKO42_02885</name>
</gene>
<dbReference type="Pfam" id="PF00535">
    <property type="entry name" value="Glycos_transf_2"/>
    <property type="match status" value="1"/>
</dbReference>
<dbReference type="EMBL" id="NRRY01000003">
    <property type="protein sequence ID" value="MBK1617417.1"/>
    <property type="molecule type" value="Genomic_DNA"/>
</dbReference>
<dbReference type="CDD" id="cd00761">
    <property type="entry name" value="Glyco_tranf_GTA_type"/>
    <property type="match status" value="1"/>
</dbReference>
<proteinExistence type="predicted"/>
<reference evidence="2 3" key="1">
    <citation type="journal article" date="2020" name="Microorganisms">
        <title>Osmotic Adaptation and Compatible Solute Biosynthesis of Phototrophic Bacteria as Revealed from Genome Analyses.</title>
        <authorList>
            <person name="Imhoff J.F."/>
            <person name="Rahn T."/>
            <person name="Kunzel S."/>
            <person name="Keller A."/>
            <person name="Neulinger S.C."/>
        </authorList>
    </citation>
    <scope>NUCLEOTIDE SEQUENCE [LARGE SCALE GENOMIC DNA]</scope>
    <source>
        <strain evidence="2 3">DSM 25653</strain>
    </source>
</reference>
<feature type="domain" description="Glycosyltransferase 2-like" evidence="1">
    <location>
        <begin position="23"/>
        <end position="157"/>
    </location>
</feature>
<evidence type="ECO:0000313" key="2">
    <source>
        <dbReference type="EMBL" id="MBK1617417.1"/>
    </source>
</evidence>
<name>A0A9X1B3B3_9GAMM</name>
<dbReference type="AlphaFoldDB" id="A0A9X1B3B3"/>
<accession>A0A9X1B3B3</accession>
<keyword evidence="3" id="KW-1185">Reference proteome</keyword>
<organism evidence="2 3">
    <name type="scientific">Lamprobacter modestohalophilus</name>
    <dbReference type="NCBI Taxonomy" id="1064514"/>
    <lineage>
        <taxon>Bacteria</taxon>
        <taxon>Pseudomonadati</taxon>
        <taxon>Pseudomonadota</taxon>
        <taxon>Gammaproteobacteria</taxon>
        <taxon>Chromatiales</taxon>
        <taxon>Chromatiaceae</taxon>
        <taxon>Lamprobacter</taxon>
    </lineage>
</organism>
<dbReference type="PANTHER" id="PTHR43685">
    <property type="entry name" value="GLYCOSYLTRANSFERASE"/>
    <property type="match status" value="1"/>
</dbReference>
<dbReference type="InterPro" id="IPR001173">
    <property type="entry name" value="Glyco_trans_2-like"/>
</dbReference>
<comment type="caution">
    <text evidence="2">The sequence shown here is derived from an EMBL/GenBank/DDBJ whole genome shotgun (WGS) entry which is preliminary data.</text>
</comment>
<dbReference type="SUPFAM" id="SSF53448">
    <property type="entry name" value="Nucleotide-diphospho-sugar transferases"/>
    <property type="match status" value="1"/>
</dbReference>
<dbReference type="InterPro" id="IPR029044">
    <property type="entry name" value="Nucleotide-diphossugar_trans"/>
</dbReference>
<dbReference type="InterPro" id="IPR050834">
    <property type="entry name" value="Glycosyltransf_2"/>
</dbReference>
<dbReference type="Proteomes" id="UP001138768">
    <property type="component" value="Unassembled WGS sequence"/>
</dbReference>
<evidence type="ECO:0000313" key="3">
    <source>
        <dbReference type="Proteomes" id="UP001138768"/>
    </source>
</evidence>
<sequence length="331" mass="39115">MVRASHSEPIPEVLVLSGFPIISVIVPCYNQGRYLGEALDSVLAQTYPHWECILVNDGSTDNTKSVIQDYCSRDRRIRSIEQENKGQSAARNRGLEDIKGDFVQLLDSDDIIAKTKFEKQIDSLKNIEIPAVVYCNYHFGKADNVFQRADRNFPMPKFILKEPLWDLAARWETDLSIPMHCFLFHSSFFRDNQIRFDERLITNEDWDCWMQIFAAGPELLFVPDELATYRLHQPSVSSNKQTMWIGFRDAIKKQQSVFKNDQVIYELLTEKLRQMRVRYGHDPIMNWAKYYLNQSWFNNMTPWPIQKRLMKYIEQRREYRYPPDVYIKASD</sequence>